<proteinExistence type="predicted"/>
<sequence>MVKECEKFAISMLSTEHLADTYQNAKVFNSSKVLKATLDFIINNFESCKDNETILKLDDFEVLAIVDSHELKVSTEDFVIEAILKW</sequence>
<organism evidence="2 3">
    <name type="scientific">Lymnaea stagnalis</name>
    <name type="common">Great pond snail</name>
    <name type="synonym">Helix stagnalis</name>
    <dbReference type="NCBI Taxonomy" id="6523"/>
    <lineage>
        <taxon>Eukaryota</taxon>
        <taxon>Metazoa</taxon>
        <taxon>Spiralia</taxon>
        <taxon>Lophotrochozoa</taxon>
        <taxon>Mollusca</taxon>
        <taxon>Gastropoda</taxon>
        <taxon>Heterobranchia</taxon>
        <taxon>Euthyneura</taxon>
        <taxon>Panpulmonata</taxon>
        <taxon>Hygrophila</taxon>
        <taxon>Lymnaeoidea</taxon>
        <taxon>Lymnaeidae</taxon>
        <taxon>Lymnaea</taxon>
    </lineage>
</organism>
<name>A0AAV2HGU7_LYMST</name>
<evidence type="ECO:0000313" key="2">
    <source>
        <dbReference type="EMBL" id="CAL1532005.1"/>
    </source>
</evidence>
<keyword evidence="3" id="KW-1185">Reference proteome</keyword>
<feature type="non-terminal residue" evidence="2">
    <location>
        <position position="86"/>
    </location>
</feature>
<feature type="domain" description="BACK" evidence="1">
    <location>
        <begin position="21"/>
        <end position="86"/>
    </location>
</feature>
<dbReference type="EMBL" id="CAXITT010000103">
    <property type="protein sequence ID" value="CAL1532005.1"/>
    <property type="molecule type" value="Genomic_DNA"/>
</dbReference>
<dbReference type="Gene3D" id="1.25.40.420">
    <property type="match status" value="1"/>
</dbReference>
<reference evidence="2 3" key="1">
    <citation type="submission" date="2024-04" db="EMBL/GenBank/DDBJ databases">
        <authorList>
            <consortium name="Genoscope - CEA"/>
            <person name="William W."/>
        </authorList>
    </citation>
    <scope>NUCLEOTIDE SEQUENCE [LARGE SCALE GENOMIC DNA]</scope>
</reference>
<evidence type="ECO:0000313" key="3">
    <source>
        <dbReference type="Proteomes" id="UP001497497"/>
    </source>
</evidence>
<dbReference type="AlphaFoldDB" id="A0AAV2HGU7"/>
<dbReference type="Proteomes" id="UP001497497">
    <property type="component" value="Unassembled WGS sequence"/>
</dbReference>
<evidence type="ECO:0000259" key="1">
    <source>
        <dbReference type="Pfam" id="PF07707"/>
    </source>
</evidence>
<dbReference type="InterPro" id="IPR011705">
    <property type="entry name" value="BACK"/>
</dbReference>
<comment type="caution">
    <text evidence="2">The sequence shown here is derived from an EMBL/GenBank/DDBJ whole genome shotgun (WGS) entry which is preliminary data.</text>
</comment>
<accession>A0AAV2HGU7</accession>
<gene>
    <name evidence="2" type="ORF">GSLYS_00006084001</name>
</gene>
<protein>
    <recommendedName>
        <fullName evidence="1">BACK domain-containing protein</fullName>
    </recommendedName>
</protein>
<dbReference type="Pfam" id="PF07707">
    <property type="entry name" value="BACK"/>
    <property type="match status" value="1"/>
</dbReference>